<keyword evidence="1" id="KW-0812">Transmembrane</keyword>
<comment type="caution">
    <text evidence="2">The sequence shown here is derived from an EMBL/GenBank/DDBJ whole genome shotgun (WGS) entry which is preliminary data.</text>
</comment>
<dbReference type="Proteomes" id="UP000238823">
    <property type="component" value="Unassembled WGS sequence"/>
</dbReference>
<feature type="transmembrane region" description="Helical" evidence="1">
    <location>
        <begin position="56"/>
        <end position="78"/>
    </location>
</feature>
<feature type="transmembrane region" description="Helical" evidence="1">
    <location>
        <begin position="343"/>
        <end position="363"/>
    </location>
</feature>
<dbReference type="OrthoDB" id="235490at2"/>
<name>A0A2S9YTF0_9BACT</name>
<proteinExistence type="predicted"/>
<feature type="transmembrane region" description="Helical" evidence="1">
    <location>
        <begin position="375"/>
        <end position="394"/>
    </location>
</feature>
<keyword evidence="1" id="KW-0472">Membrane</keyword>
<feature type="transmembrane region" description="Helical" evidence="1">
    <location>
        <begin position="175"/>
        <end position="191"/>
    </location>
</feature>
<dbReference type="RefSeq" id="WP_106089033.1">
    <property type="nucleotide sequence ID" value="NZ_PVNL01000042.1"/>
</dbReference>
<feature type="transmembrane region" description="Helical" evidence="1">
    <location>
        <begin position="90"/>
        <end position="107"/>
    </location>
</feature>
<evidence type="ECO:0000313" key="2">
    <source>
        <dbReference type="EMBL" id="PRQ08395.1"/>
    </source>
</evidence>
<feature type="transmembrane region" description="Helical" evidence="1">
    <location>
        <begin position="220"/>
        <end position="240"/>
    </location>
</feature>
<evidence type="ECO:0000256" key="1">
    <source>
        <dbReference type="SAM" id="Phobius"/>
    </source>
</evidence>
<accession>A0A2S9YTF0</accession>
<feature type="transmembrane region" description="Helical" evidence="1">
    <location>
        <begin position="113"/>
        <end position="133"/>
    </location>
</feature>
<reference evidence="2 3" key="1">
    <citation type="submission" date="2018-03" db="EMBL/GenBank/DDBJ databases">
        <title>Draft Genome Sequences of the Obligatory Marine Myxobacteria Enhygromyxa salina SWB007.</title>
        <authorList>
            <person name="Poehlein A."/>
            <person name="Moghaddam J.A."/>
            <person name="Harms H."/>
            <person name="Alanjari M."/>
            <person name="Koenig G.M."/>
            <person name="Daniel R."/>
            <person name="Schaeberle T.F."/>
        </authorList>
    </citation>
    <scope>NUCLEOTIDE SEQUENCE [LARGE SCALE GENOMIC DNA]</scope>
    <source>
        <strain evidence="2 3">SWB007</strain>
    </source>
</reference>
<dbReference type="AlphaFoldDB" id="A0A2S9YTF0"/>
<evidence type="ECO:0000313" key="3">
    <source>
        <dbReference type="Proteomes" id="UP000238823"/>
    </source>
</evidence>
<feature type="transmembrane region" description="Helical" evidence="1">
    <location>
        <begin position="441"/>
        <end position="461"/>
    </location>
</feature>
<dbReference type="EMBL" id="PVNL01000042">
    <property type="protein sequence ID" value="PRQ08395.1"/>
    <property type="molecule type" value="Genomic_DNA"/>
</dbReference>
<feature type="transmembrane region" description="Helical" evidence="1">
    <location>
        <begin position="301"/>
        <end position="318"/>
    </location>
</feature>
<feature type="transmembrane region" description="Helical" evidence="1">
    <location>
        <begin position="481"/>
        <end position="502"/>
    </location>
</feature>
<feature type="transmembrane region" description="Helical" evidence="1">
    <location>
        <begin position="252"/>
        <end position="271"/>
    </location>
</feature>
<feature type="transmembrane region" description="Helical" evidence="1">
    <location>
        <begin position="30"/>
        <end position="50"/>
    </location>
</feature>
<sequence>MQHLGLRDVFRVPGPDAKVEGWHVSPLIDLSAYSLSWVWVLVPLLLLGPARADYLFWYLLTIGLTDLHRHFGLPYVYLDSQVRGRYPARFWLFPAVLLLAWAASPYLAHSKLVLSPVGACALAGLLVLLVQILRRDGGEAGVPTSELTTVLGGALSAALLLDVCTRSLRLEFDGAWWWFGAALFTSTWFDSQRIRRAAADTPAAVPPKEQAIASLGGPRFAASMLIVALMGLALVIRPYLERHQVEPGVPVEQLVAVLGVIAALWNFWHVYMQKYGIMRLYNAKARALAGGGEVPGWNDRALVLCWLPLYFAYLGPLYREIAVDYFDDAATVLPGFIDLLEQIMPVSLPVTIAFVVIVHALWLRAEFRVNRLRSAPRLLMAIGTTGLAVCFFVFDPVKVYLAFAFSHAVEYCVFVWAYQRKRYQSPLAHEPVLGRLLRRPLWFYLGMILAFGVALLLLKYWGRWIMPGAERPELFGYRAAYWLGFWGVYQSLVHFYFDGFLWKMRLPSVRANI</sequence>
<protein>
    <submittedName>
        <fullName evidence="2">Uncharacterized protein</fullName>
    </submittedName>
</protein>
<feature type="transmembrane region" description="Helical" evidence="1">
    <location>
        <begin position="400"/>
        <end position="418"/>
    </location>
</feature>
<organism evidence="2 3">
    <name type="scientific">Enhygromyxa salina</name>
    <dbReference type="NCBI Taxonomy" id="215803"/>
    <lineage>
        <taxon>Bacteria</taxon>
        <taxon>Pseudomonadati</taxon>
        <taxon>Myxococcota</taxon>
        <taxon>Polyangia</taxon>
        <taxon>Nannocystales</taxon>
        <taxon>Nannocystaceae</taxon>
        <taxon>Enhygromyxa</taxon>
    </lineage>
</organism>
<gene>
    <name evidence="2" type="ORF">ENSA7_20220</name>
</gene>
<keyword evidence="1" id="KW-1133">Transmembrane helix</keyword>